<dbReference type="RefSeq" id="WP_264190094.1">
    <property type="nucleotide sequence ID" value="NZ_BAAAEO010000002.1"/>
</dbReference>
<evidence type="ECO:0000313" key="1">
    <source>
        <dbReference type="EMBL" id="GAA0544811.1"/>
    </source>
</evidence>
<reference evidence="2" key="1">
    <citation type="journal article" date="2019" name="Int. J. Syst. Evol. Microbiol.">
        <title>The Global Catalogue of Microorganisms (GCM) 10K type strain sequencing project: providing services to taxonomists for standard genome sequencing and annotation.</title>
        <authorList>
            <consortium name="The Broad Institute Genomics Platform"/>
            <consortium name="The Broad Institute Genome Sequencing Center for Infectious Disease"/>
            <person name="Wu L."/>
            <person name="Ma J."/>
        </authorList>
    </citation>
    <scope>NUCLEOTIDE SEQUENCE [LARGE SCALE GENOMIC DNA]</scope>
    <source>
        <strain evidence="2">JCM 14331</strain>
    </source>
</reference>
<protein>
    <submittedName>
        <fullName evidence="1">Uncharacterized protein</fullName>
    </submittedName>
</protein>
<dbReference type="EMBL" id="BAAAEO010000002">
    <property type="protein sequence ID" value="GAA0544811.1"/>
    <property type="molecule type" value="Genomic_DNA"/>
</dbReference>
<gene>
    <name evidence="1" type="ORF">GCM10009098_10430</name>
</gene>
<accession>A0ABP3NKI4</accession>
<proteinExistence type="predicted"/>
<organism evidence="1 2">
    <name type="scientific">Rheinheimera aquimaris</name>
    <dbReference type="NCBI Taxonomy" id="412437"/>
    <lineage>
        <taxon>Bacteria</taxon>
        <taxon>Pseudomonadati</taxon>
        <taxon>Pseudomonadota</taxon>
        <taxon>Gammaproteobacteria</taxon>
        <taxon>Chromatiales</taxon>
        <taxon>Chromatiaceae</taxon>
        <taxon>Rheinheimera</taxon>
    </lineage>
</organism>
<evidence type="ECO:0000313" key="2">
    <source>
        <dbReference type="Proteomes" id="UP001501169"/>
    </source>
</evidence>
<name>A0ABP3NKI4_9GAMM</name>
<comment type="caution">
    <text evidence="1">The sequence shown here is derived from an EMBL/GenBank/DDBJ whole genome shotgun (WGS) entry which is preliminary data.</text>
</comment>
<dbReference type="Proteomes" id="UP001501169">
    <property type="component" value="Unassembled WGS sequence"/>
</dbReference>
<sequence>MKSLNLYEIKAVSGASGEFSVSGSASNTGWKVEAKFTWKF</sequence>
<keyword evidence="2" id="KW-1185">Reference proteome</keyword>